<comment type="caution">
    <text evidence="1">The sequence shown here is derived from an EMBL/GenBank/DDBJ whole genome shotgun (WGS) entry which is preliminary data.</text>
</comment>
<reference evidence="1 2" key="1">
    <citation type="submission" date="2019-05" db="EMBL/GenBank/DDBJ databases">
        <title>Another draft genome of Portunus trituberculatus and its Hox gene families provides insights of decapod evolution.</title>
        <authorList>
            <person name="Jeong J.-H."/>
            <person name="Song I."/>
            <person name="Kim S."/>
            <person name="Choi T."/>
            <person name="Kim D."/>
            <person name="Ryu S."/>
            <person name="Kim W."/>
        </authorList>
    </citation>
    <scope>NUCLEOTIDE SEQUENCE [LARGE SCALE GENOMIC DNA]</scope>
    <source>
        <tissue evidence="1">Muscle</tissue>
    </source>
</reference>
<dbReference type="EMBL" id="VSRR010139370">
    <property type="protein sequence ID" value="MPD04087.1"/>
    <property type="molecule type" value="Genomic_DNA"/>
</dbReference>
<protein>
    <submittedName>
        <fullName evidence="1">Uncharacterized protein</fullName>
    </submittedName>
</protein>
<dbReference type="AlphaFoldDB" id="A0A5B7KBR2"/>
<keyword evidence="2" id="KW-1185">Reference proteome</keyword>
<name>A0A5B7KBR2_PORTR</name>
<accession>A0A5B7KBR2</accession>
<sequence length="83" mass="8927">MPPKSFPISVLSPNSSTFATASRVTAVSLPIFSSKISCSPHSSHVIQTFSPPPSCAVTHTHALSPHSVLIRRSKPSIYRRLDS</sequence>
<evidence type="ECO:0000313" key="2">
    <source>
        <dbReference type="Proteomes" id="UP000324222"/>
    </source>
</evidence>
<proteinExistence type="predicted"/>
<dbReference type="Proteomes" id="UP000324222">
    <property type="component" value="Unassembled WGS sequence"/>
</dbReference>
<organism evidence="1 2">
    <name type="scientific">Portunus trituberculatus</name>
    <name type="common">Swimming crab</name>
    <name type="synonym">Neptunus trituberculatus</name>
    <dbReference type="NCBI Taxonomy" id="210409"/>
    <lineage>
        <taxon>Eukaryota</taxon>
        <taxon>Metazoa</taxon>
        <taxon>Ecdysozoa</taxon>
        <taxon>Arthropoda</taxon>
        <taxon>Crustacea</taxon>
        <taxon>Multicrustacea</taxon>
        <taxon>Malacostraca</taxon>
        <taxon>Eumalacostraca</taxon>
        <taxon>Eucarida</taxon>
        <taxon>Decapoda</taxon>
        <taxon>Pleocyemata</taxon>
        <taxon>Brachyura</taxon>
        <taxon>Eubrachyura</taxon>
        <taxon>Portunoidea</taxon>
        <taxon>Portunidae</taxon>
        <taxon>Portuninae</taxon>
        <taxon>Portunus</taxon>
    </lineage>
</organism>
<evidence type="ECO:0000313" key="1">
    <source>
        <dbReference type="EMBL" id="MPD04087.1"/>
    </source>
</evidence>
<gene>
    <name evidence="1" type="ORF">E2C01_099756</name>
</gene>